<dbReference type="RefSeq" id="WP_193151833.1">
    <property type="nucleotide sequence ID" value="NZ_CP041235.1"/>
</dbReference>
<dbReference type="InterPro" id="IPR012292">
    <property type="entry name" value="Globin/Proto"/>
</dbReference>
<proteinExistence type="predicted"/>
<dbReference type="GO" id="GO:0020037">
    <property type="term" value="F:heme binding"/>
    <property type="evidence" value="ECO:0007669"/>
    <property type="project" value="InterPro"/>
</dbReference>
<name>A0A7M1B4D1_9BACT</name>
<protein>
    <submittedName>
        <fullName evidence="1">Group III truncated hemoglobin</fullName>
    </submittedName>
</protein>
<keyword evidence="2" id="KW-1185">Reference proteome</keyword>
<dbReference type="InterPro" id="IPR009050">
    <property type="entry name" value="Globin-like_sf"/>
</dbReference>
<dbReference type="SUPFAM" id="SSF46458">
    <property type="entry name" value="Globin-like"/>
    <property type="match status" value="1"/>
</dbReference>
<reference evidence="1 2" key="1">
    <citation type="submission" date="2019-06" db="EMBL/GenBank/DDBJ databases">
        <title>Sulfurimonas gotlandica sp. nov., a chemoautotrophic and psychrotolerant epsilonproteobacterium isolated from a pelagic redoxcline, and an emended description of the genus Sulfurimonas.</title>
        <authorList>
            <person name="Wang S."/>
            <person name="Jiang L."/>
            <person name="Shao Z."/>
        </authorList>
    </citation>
    <scope>NUCLEOTIDE SEQUENCE [LARGE SCALE GENOMIC DNA]</scope>
    <source>
        <strain evidence="1 2">S2-6</strain>
    </source>
</reference>
<evidence type="ECO:0000313" key="1">
    <source>
        <dbReference type="EMBL" id="QOP43552.1"/>
    </source>
</evidence>
<organism evidence="1 2">
    <name type="scientific">Sulfurimonas sediminis</name>
    <dbReference type="NCBI Taxonomy" id="2590020"/>
    <lineage>
        <taxon>Bacteria</taxon>
        <taxon>Pseudomonadati</taxon>
        <taxon>Campylobacterota</taxon>
        <taxon>Epsilonproteobacteria</taxon>
        <taxon>Campylobacterales</taxon>
        <taxon>Sulfurimonadaceae</taxon>
        <taxon>Sulfurimonas</taxon>
    </lineage>
</organism>
<evidence type="ECO:0000313" key="2">
    <source>
        <dbReference type="Proteomes" id="UP000593719"/>
    </source>
</evidence>
<dbReference type="AlphaFoldDB" id="A0A7M1B4D1"/>
<accession>A0A7M1B4D1</accession>
<sequence length="127" mass="14954">MKFQSEITRKNLTVLMTLFYEKAIEDAILGPYFMHELGDDMQSEEWVEHIDLLVDFWLAKMLGEKTYKGNFIGAHIKLPQISRESFVRWLELFSLSVDEVYVPEIAEVFKKKATLFSQQFINNTLKI</sequence>
<gene>
    <name evidence="1" type="ORF">FJR45_06135</name>
</gene>
<dbReference type="GO" id="GO:0019825">
    <property type="term" value="F:oxygen binding"/>
    <property type="evidence" value="ECO:0007669"/>
    <property type="project" value="InterPro"/>
</dbReference>
<dbReference type="KEGG" id="ssei:FJR45_06135"/>
<dbReference type="CDD" id="cd08916">
    <property type="entry name" value="TrHb3_P"/>
    <property type="match status" value="1"/>
</dbReference>
<dbReference type="Gene3D" id="1.10.490.10">
    <property type="entry name" value="Globins"/>
    <property type="match status" value="1"/>
</dbReference>
<dbReference type="EMBL" id="CP041235">
    <property type="protein sequence ID" value="QOP43552.1"/>
    <property type="molecule type" value="Genomic_DNA"/>
</dbReference>
<dbReference type="Proteomes" id="UP000593719">
    <property type="component" value="Chromosome"/>
</dbReference>